<comment type="cofactor">
    <cofactor evidence="1">
        <name>FAD</name>
        <dbReference type="ChEBI" id="CHEBI:57692"/>
    </cofactor>
</comment>
<dbReference type="SUPFAM" id="SSF51905">
    <property type="entry name" value="FAD/NAD(P)-binding domain"/>
    <property type="match status" value="1"/>
</dbReference>
<proteinExistence type="inferred from homology"/>
<organism evidence="7 8">
    <name type="scientific">Nocardiopsis flavescens</name>
    <dbReference type="NCBI Taxonomy" id="758803"/>
    <lineage>
        <taxon>Bacteria</taxon>
        <taxon>Bacillati</taxon>
        <taxon>Actinomycetota</taxon>
        <taxon>Actinomycetes</taxon>
        <taxon>Streptosporangiales</taxon>
        <taxon>Nocardiopsidaceae</taxon>
        <taxon>Nocardiopsis</taxon>
    </lineage>
</organism>
<keyword evidence="4" id="KW-0560">Oxidoreductase</keyword>
<dbReference type="GO" id="GO:0005737">
    <property type="term" value="C:cytoplasm"/>
    <property type="evidence" value="ECO:0007669"/>
    <property type="project" value="TreeGrafter"/>
</dbReference>
<dbReference type="Gene3D" id="3.30.9.10">
    <property type="entry name" value="D-Amino Acid Oxidase, subunit A, domain 2"/>
    <property type="match status" value="1"/>
</dbReference>
<dbReference type="InterPro" id="IPR006076">
    <property type="entry name" value="FAD-dep_OxRdtase"/>
</dbReference>
<dbReference type="Gene3D" id="3.50.50.60">
    <property type="entry name" value="FAD/NAD(P)-binding domain"/>
    <property type="match status" value="1"/>
</dbReference>
<evidence type="ECO:0000256" key="2">
    <source>
        <dbReference type="ARBA" id="ARBA00009410"/>
    </source>
</evidence>
<dbReference type="AlphaFoldDB" id="A0A1M6AX02"/>
<dbReference type="PANTHER" id="PTHR13847:SF286">
    <property type="entry name" value="D-AMINO ACID DEHYDROGENASE"/>
    <property type="match status" value="1"/>
</dbReference>
<feature type="domain" description="FAD dependent oxidoreductase" evidence="6">
    <location>
        <begin position="2"/>
        <end position="350"/>
    </location>
</feature>
<evidence type="ECO:0000256" key="4">
    <source>
        <dbReference type="ARBA" id="ARBA00023002"/>
    </source>
</evidence>
<dbReference type="Pfam" id="PF01266">
    <property type="entry name" value="DAO"/>
    <property type="match status" value="1"/>
</dbReference>
<gene>
    <name evidence="7" type="ORF">SAMN05421803_101144</name>
</gene>
<dbReference type="OrthoDB" id="9806257at2"/>
<evidence type="ECO:0000256" key="5">
    <source>
        <dbReference type="SAM" id="MobiDB-lite"/>
    </source>
</evidence>
<evidence type="ECO:0000313" key="7">
    <source>
        <dbReference type="EMBL" id="SHI41024.1"/>
    </source>
</evidence>
<protein>
    <submittedName>
        <fullName evidence="7">D-amino-acid dehydrogenase</fullName>
    </submittedName>
</protein>
<dbReference type="GO" id="GO:0016491">
    <property type="term" value="F:oxidoreductase activity"/>
    <property type="evidence" value="ECO:0007669"/>
    <property type="project" value="UniProtKB-KW"/>
</dbReference>
<dbReference type="RefSeq" id="WP_073373854.1">
    <property type="nucleotide sequence ID" value="NZ_FQZK01000001.1"/>
</dbReference>
<dbReference type="EMBL" id="FQZK01000001">
    <property type="protein sequence ID" value="SHI41024.1"/>
    <property type="molecule type" value="Genomic_DNA"/>
</dbReference>
<name>A0A1M6AX02_9ACTN</name>
<comment type="similarity">
    <text evidence="2">Belongs to the DadA oxidoreductase family.</text>
</comment>
<dbReference type="Proteomes" id="UP000184452">
    <property type="component" value="Unassembled WGS sequence"/>
</dbReference>
<feature type="region of interest" description="Disordered" evidence="5">
    <location>
        <begin position="355"/>
        <end position="379"/>
    </location>
</feature>
<dbReference type="SUPFAM" id="SSF54373">
    <property type="entry name" value="FAD-linked reductases, C-terminal domain"/>
    <property type="match status" value="1"/>
</dbReference>
<evidence type="ECO:0000259" key="6">
    <source>
        <dbReference type="Pfam" id="PF01266"/>
    </source>
</evidence>
<keyword evidence="3" id="KW-0285">Flavoprotein</keyword>
<evidence type="ECO:0000256" key="1">
    <source>
        <dbReference type="ARBA" id="ARBA00001974"/>
    </source>
</evidence>
<dbReference type="STRING" id="758803.SAMN05421803_101144"/>
<reference evidence="7 8" key="1">
    <citation type="submission" date="2016-11" db="EMBL/GenBank/DDBJ databases">
        <authorList>
            <person name="Jaros S."/>
            <person name="Januszkiewicz K."/>
            <person name="Wedrychowicz H."/>
        </authorList>
    </citation>
    <scope>NUCLEOTIDE SEQUENCE [LARGE SCALE GENOMIC DNA]</scope>
    <source>
        <strain evidence="7 8">CGMCC 4.5723</strain>
    </source>
</reference>
<dbReference type="PANTHER" id="PTHR13847">
    <property type="entry name" value="SARCOSINE DEHYDROGENASE-RELATED"/>
    <property type="match status" value="1"/>
</dbReference>
<evidence type="ECO:0000256" key="3">
    <source>
        <dbReference type="ARBA" id="ARBA00022630"/>
    </source>
</evidence>
<sequence length="379" mass="38687">MDVIVVGGGIVGASAALHLTAKGASTALVEDSRAGGATAAGQGVVFPWPLPGEDPALQALKRGAAAHLPGLLDLLADDGRATGHERVGGIRLDPEGDDTGYDLLRALAAEPGHEGMGRVERLAPGEPREHVPLLSEAHRGVYVEGIARVRGAVLRDALFQSAQERGLHHRRGEAHLLWDGGRVSGVRVGGEDLRAPTVVVAAGAWSGRLLEPAGTDLPVVPVRGQVTHFALPGTDTRSWPVLRWGGHGGHAVAFGPDRVVTGGTREPEAGFDHRVTARSTAENLSRALEDLPGLAGATVVGSLAGLRPATRDGLPLLGAHARIPGVVVATGLGGEGLSLGAYQGALAARLALGEPGPQDLSALRPDRPAPPRPAGPDAG</sequence>
<dbReference type="InterPro" id="IPR036188">
    <property type="entry name" value="FAD/NAD-bd_sf"/>
</dbReference>
<feature type="compositionally biased region" description="Pro residues" evidence="5">
    <location>
        <begin position="370"/>
        <end position="379"/>
    </location>
</feature>
<keyword evidence="8" id="KW-1185">Reference proteome</keyword>
<accession>A0A1M6AX02</accession>
<evidence type="ECO:0000313" key="8">
    <source>
        <dbReference type="Proteomes" id="UP000184452"/>
    </source>
</evidence>